<gene>
    <name evidence="2" type="ORF">DSM104440_03790</name>
</gene>
<keyword evidence="3" id="KW-1185">Reference proteome</keyword>
<organism evidence="2 3">
    <name type="scientific">Usitatibacter palustris</name>
    <dbReference type="NCBI Taxonomy" id="2732487"/>
    <lineage>
        <taxon>Bacteria</taxon>
        <taxon>Pseudomonadati</taxon>
        <taxon>Pseudomonadota</taxon>
        <taxon>Betaproteobacteria</taxon>
        <taxon>Nitrosomonadales</taxon>
        <taxon>Usitatibacteraceae</taxon>
        <taxon>Usitatibacter</taxon>
    </lineage>
</organism>
<dbReference type="InParanoid" id="A0A6M4HEJ3"/>
<sequence length="95" mass="9989">MAATKGTKKSAQRTVRTEEQKSQFVVGDCISVTIHVRAKCKEGSGKPSVRYAQAKSADQTSTPPMRMMSSGGPTGTGGGGTEPLVEVNIYVDVNN</sequence>
<name>A0A6M4HEJ3_9PROT</name>
<dbReference type="KEGG" id="upl:DSM104440_03790"/>
<feature type="compositionally biased region" description="Low complexity" evidence="1">
    <location>
        <begin position="60"/>
        <end position="71"/>
    </location>
</feature>
<feature type="compositionally biased region" description="Basic residues" evidence="1">
    <location>
        <begin position="1"/>
        <end position="11"/>
    </location>
</feature>
<reference evidence="2 3" key="1">
    <citation type="submission" date="2020-04" db="EMBL/GenBank/DDBJ databases">
        <title>Usitatibacter rugosus gen. nov., sp. nov. and Usitatibacter palustris sp. nov., novel members of Usitatibacteraceae fam. nov. within the order Nitrosomonadales isolated from soil.</title>
        <authorList>
            <person name="Huber K.J."/>
            <person name="Neumann-Schaal M."/>
            <person name="Geppert A."/>
            <person name="Luckner M."/>
            <person name="Wanner G."/>
            <person name="Overmann J."/>
        </authorList>
    </citation>
    <scope>NUCLEOTIDE SEQUENCE [LARGE SCALE GENOMIC DNA]</scope>
    <source>
        <strain evidence="2 3">Swamp67</strain>
    </source>
</reference>
<protein>
    <submittedName>
        <fullName evidence="2">Uncharacterized protein</fullName>
    </submittedName>
</protein>
<dbReference type="RefSeq" id="WP_171165496.1">
    <property type="nucleotide sequence ID" value="NZ_CP053073.1"/>
</dbReference>
<evidence type="ECO:0000313" key="2">
    <source>
        <dbReference type="EMBL" id="QJR16953.1"/>
    </source>
</evidence>
<accession>A0A6M4HEJ3</accession>
<evidence type="ECO:0000313" key="3">
    <source>
        <dbReference type="Proteomes" id="UP000503096"/>
    </source>
</evidence>
<feature type="region of interest" description="Disordered" evidence="1">
    <location>
        <begin position="43"/>
        <end position="83"/>
    </location>
</feature>
<dbReference type="AlphaFoldDB" id="A0A6M4HEJ3"/>
<feature type="region of interest" description="Disordered" evidence="1">
    <location>
        <begin position="1"/>
        <end position="22"/>
    </location>
</feature>
<evidence type="ECO:0000256" key="1">
    <source>
        <dbReference type="SAM" id="MobiDB-lite"/>
    </source>
</evidence>
<dbReference type="EMBL" id="CP053073">
    <property type="protein sequence ID" value="QJR16953.1"/>
    <property type="molecule type" value="Genomic_DNA"/>
</dbReference>
<proteinExistence type="predicted"/>
<feature type="compositionally biased region" description="Gly residues" evidence="1">
    <location>
        <begin position="72"/>
        <end position="81"/>
    </location>
</feature>
<dbReference type="Proteomes" id="UP000503096">
    <property type="component" value="Chromosome"/>
</dbReference>